<proteinExistence type="predicted"/>
<dbReference type="KEGG" id="gvi:gll1908"/>
<sequence length="104" mass="10794">MPSLPLLKLDVNSREPPGCENRTNDVRATATGALLLCNSGHDHIKSMLCAHTQPPMAVAAANRTMGTAPSAKNGISPVVATQKSVKQASKGTDIPAAHPTICKL</sequence>
<organism evidence="2 3">
    <name type="scientific">Gloeobacter violaceus (strain ATCC 29082 / PCC 7421)</name>
    <dbReference type="NCBI Taxonomy" id="251221"/>
    <lineage>
        <taxon>Bacteria</taxon>
        <taxon>Bacillati</taxon>
        <taxon>Cyanobacteriota</taxon>
        <taxon>Cyanophyceae</taxon>
        <taxon>Gloeobacterales</taxon>
        <taxon>Gloeobacteraceae</taxon>
        <taxon>Gloeobacter</taxon>
    </lineage>
</organism>
<reference evidence="2 3" key="2">
    <citation type="journal article" date="2003" name="DNA Res.">
        <title>Complete genome structure of Gloeobacter violaceus PCC 7421, a cyanobacterium that lacks thylakoids (supplement).</title>
        <authorList>
            <person name="Nakamura Y."/>
            <person name="Kaneko T."/>
            <person name="Sato S."/>
            <person name="Mimuro M."/>
            <person name="Miyashita H."/>
            <person name="Tsuchiya T."/>
            <person name="Sasamoto S."/>
            <person name="Watanabe A."/>
            <person name="Kawashima K."/>
            <person name="Kishida Y."/>
            <person name="Kiyokawa C."/>
            <person name="Kohara M."/>
            <person name="Matsumoto M."/>
            <person name="Matsuno A."/>
            <person name="Nakazaki N."/>
            <person name="Shimpo S."/>
            <person name="Takeuchi C."/>
            <person name="Yamada M."/>
            <person name="Tabata S."/>
        </authorList>
    </citation>
    <scope>NUCLEOTIDE SEQUENCE [LARGE SCALE GENOMIC DNA]</scope>
    <source>
        <strain evidence="3">ATCC 29082 / PCC 7421</strain>
    </source>
</reference>
<evidence type="ECO:0000256" key="1">
    <source>
        <dbReference type="SAM" id="MobiDB-lite"/>
    </source>
</evidence>
<dbReference type="InParanoid" id="Q7NJC4"/>
<gene>
    <name evidence="2" type="ordered locus">gll1908</name>
</gene>
<accession>Q7NJC4</accession>
<dbReference type="EMBL" id="BA000045">
    <property type="protein sequence ID" value="BAC89849.1"/>
    <property type="molecule type" value="Genomic_DNA"/>
</dbReference>
<dbReference type="STRING" id="251221.gene:10759400"/>
<keyword evidence="3" id="KW-1185">Reference proteome</keyword>
<dbReference type="HOGENOM" id="CLU_2246135_0_0_3"/>
<feature type="region of interest" description="Disordered" evidence="1">
    <location>
        <begin position="1"/>
        <end position="25"/>
    </location>
</feature>
<evidence type="ECO:0000313" key="3">
    <source>
        <dbReference type="Proteomes" id="UP000000557"/>
    </source>
</evidence>
<dbReference type="Proteomes" id="UP000000557">
    <property type="component" value="Chromosome"/>
</dbReference>
<reference evidence="2 3" key="1">
    <citation type="journal article" date="2003" name="DNA Res.">
        <title>Complete genome structure of Gloeobacter violaceus PCC 7421, a cyanobacterium that lacks thylakoids.</title>
        <authorList>
            <person name="Nakamura Y."/>
            <person name="Kaneko T."/>
            <person name="Sato S."/>
            <person name="Mimuro M."/>
            <person name="Miyashita H."/>
            <person name="Tsuchiya T."/>
            <person name="Sasamoto S."/>
            <person name="Watanabe A."/>
            <person name="Kawashima K."/>
            <person name="Kishida Y."/>
            <person name="Kiyokawa C."/>
            <person name="Kohara M."/>
            <person name="Matsumoto M."/>
            <person name="Matsuno A."/>
            <person name="Nakazaki N."/>
            <person name="Shimpo S."/>
            <person name="Takeuchi C."/>
            <person name="Yamada M."/>
            <person name="Tabata S."/>
        </authorList>
    </citation>
    <scope>NUCLEOTIDE SEQUENCE [LARGE SCALE GENOMIC DNA]</scope>
    <source>
        <strain evidence="3">ATCC 29082 / PCC 7421</strain>
    </source>
</reference>
<name>Q7NJC4_GLOVI</name>
<dbReference type="AlphaFoldDB" id="Q7NJC4"/>
<dbReference type="EnsemblBacteria" id="BAC89849">
    <property type="protein sequence ID" value="BAC89849"/>
    <property type="gene ID" value="BAC89849"/>
</dbReference>
<feature type="region of interest" description="Disordered" evidence="1">
    <location>
        <begin position="85"/>
        <end position="104"/>
    </location>
</feature>
<evidence type="ECO:0000313" key="2">
    <source>
        <dbReference type="EMBL" id="BAC89849.1"/>
    </source>
</evidence>
<protein>
    <submittedName>
        <fullName evidence="2">Gll1908 protein</fullName>
    </submittedName>
</protein>